<evidence type="ECO:0000313" key="2">
    <source>
        <dbReference type="Ensembl" id="ENSCINP00000028616.2"/>
    </source>
</evidence>
<dbReference type="Ensembl" id="ENSCINT00000028862.2">
    <property type="protein sequence ID" value="ENSCINP00000028616.2"/>
    <property type="gene ID" value="ENSCING00000016560.2"/>
</dbReference>
<evidence type="ECO:0000256" key="1">
    <source>
        <dbReference type="SAM" id="SignalP"/>
    </source>
</evidence>
<dbReference type="Proteomes" id="UP000008144">
    <property type="component" value="Unassembled WGS sequence"/>
</dbReference>
<name>F6VFS6_CIOIN</name>
<dbReference type="KEGG" id="cin:100178605"/>
<evidence type="ECO:0000313" key="3">
    <source>
        <dbReference type="Proteomes" id="UP000008144"/>
    </source>
</evidence>
<accession>A0A1W2W9Q3</accession>
<dbReference type="AlphaFoldDB" id="F6VFS6"/>
<organism evidence="2 3">
    <name type="scientific">Ciona intestinalis</name>
    <name type="common">Transparent sea squirt</name>
    <name type="synonym">Ascidia intestinalis</name>
    <dbReference type="NCBI Taxonomy" id="7719"/>
    <lineage>
        <taxon>Eukaryota</taxon>
        <taxon>Metazoa</taxon>
        <taxon>Chordata</taxon>
        <taxon>Tunicata</taxon>
        <taxon>Ascidiacea</taxon>
        <taxon>Phlebobranchia</taxon>
        <taxon>Cionidae</taxon>
        <taxon>Ciona</taxon>
    </lineage>
</organism>
<reference evidence="3" key="1">
    <citation type="journal article" date="2002" name="Science">
        <title>The draft genome of Ciona intestinalis: insights into chordate and vertebrate origins.</title>
        <authorList>
            <person name="Dehal P."/>
            <person name="Satou Y."/>
            <person name="Campbell R.K."/>
            <person name="Chapman J."/>
            <person name="Degnan B."/>
            <person name="De Tomaso A."/>
            <person name="Davidson B."/>
            <person name="Di Gregorio A."/>
            <person name="Gelpke M."/>
            <person name="Goodstein D.M."/>
            <person name="Harafuji N."/>
            <person name="Hastings K.E."/>
            <person name="Ho I."/>
            <person name="Hotta K."/>
            <person name="Huang W."/>
            <person name="Kawashima T."/>
            <person name="Lemaire P."/>
            <person name="Martinez D."/>
            <person name="Meinertzhagen I.A."/>
            <person name="Necula S."/>
            <person name="Nonaka M."/>
            <person name="Putnam N."/>
            <person name="Rash S."/>
            <person name="Saiga H."/>
            <person name="Satake M."/>
            <person name="Terry A."/>
            <person name="Yamada L."/>
            <person name="Wang H.G."/>
            <person name="Awazu S."/>
            <person name="Azumi K."/>
            <person name="Boore J."/>
            <person name="Branno M."/>
            <person name="Chin-Bow S."/>
            <person name="DeSantis R."/>
            <person name="Doyle S."/>
            <person name="Francino P."/>
            <person name="Keys D.N."/>
            <person name="Haga S."/>
            <person name="Hayashi H."/>
            <person name="Hino K."/>
            <person name="Imai K.S."/>
            <person name="Inaba K."/>
            <person name="Kano S."/>
            <person name="Kobayashi K."/>
            <person name="Kobayashi M."/>
            <person name="Lee B.I."/>
            <person name="Makabe K.W."/>
            <person name="Manohar C."/>
            <person name="Matassi G."/>
            <person name="Medina M."/>
            <person name="Mochizuki Y."/>
            <person name="Mount S."/>
            <person name="Morishita T."/>
            <person name="Miura S."/>
            <person name="Nakayama A."/>
            <person name="Nishizaka S."/>
            <person name="Nomoto H."/>
            <person name="Ohta F."/>
            <person name="Oishi K."/>
            <person name="Rigoutsos I."/>
            <person name="Sano M."/>
            <person name="Sasaki A."/>
            <person name="Sasakura Y."/>
            <person name="Shoguchi E."/>
            <person name="Shin-i T."/>
            <person name="Spagnuolo A."/>
            <person name="Stainier D."/>
            <person name="Suzuki M.M."/>
            <person name="Tassy O."/>
            <person name="Takatori N."/>
            <person name="Tokuoka M."/>
            <person name="Yagi K."/>
            <person name="Yoshizaki F."/>
            <person name="Wada S."/>
            <person name="Zhang C."/>
            <person name="Hyatt P.D."/>
            <person name="Larimer F."/>
            <person name="Detter C."/>
            <person name="Doggett N."/>
            <person name="Glavina T."/>
            <person name="Hawkins T."/>
            <person name="Richardson P."/>
            <person name="Lucas S."/>
            <person name="Kohara Y."/>
            <person name="Levine M."/>
            <person name="Satoh N."/>
            <person name="Rokhsar D.S."/>
        </authorList>
    </citation>
    <scope>NUCLEOTIDE SEQUENCE [LARGE SCALE GENOMIC DNA]</scope>
</reference>
<sequence>MKVSLVVCLAFVVCVVALDELDTGDGICSLCVQNKGVSDCCSGNVLCNSLHGSLDCTQTTAMRDDYPKARGEFASALYDMGNNNFCSICCGRSTESTTCCSAKSSCTCTKTLLPSCTD</sequence>
<keyword evidence="3" id="KW-1185">Reference proteome</keyword>
<feature type="signal peptide" evidence="1">
    <location>
        <begin position="1"/>
        <end position="17"/>
    </location>
</feature>
<gene>
    <name evidence="2" type="primary">LOC100178605</name>
</gene>
<dbReference type="GeneID" id="100178605"/>
<dbReference type="HOGENOM" id="CLU_2072309_0_0_1"/>
<accession>F6VFS6</accession>
<dbReference type="RefSeq" id="XP_002127425.1">
    <property type="nucleotide sequence ID" value="XM_002127389.3"/>
</dbReference>
<dbReference type="InParanoid" id="F6VFS6"/>
<proteinExistence type="predicted"/>
<reference evidence="2" key="2">
    <citation type="submission" date="2025-08" db="UniProtKB">
        <authorList>
            <consortium name="Ensembl"/>
        </authorList>
    </citation>
    <scope>IDENTIFICATION</scope>
</reference>
<protein>
    <submittedName>
        <fullName evidence="2">Uncharacterized LOC100178605</fullName>
    </submittedName>
</protein>
<dbReference type="OMA" id="NFCSICC"/>
<keyword evidence="1" id="KW-0732">Signal</keyword>
<feature type="chain" id="PRO_5014090255" evidence="1">
    <location>
        <begin position="18"/>
        <end position="118"/>
    </location>
</feature>
<reference evidence="2" key="3">
    <citation type="submission" date="2025-09" db="UniProtKB">
        <authorList>
            <consortium name="Ensembl"/>
        </authorList>
    </citation>
    <scope>IDENTIFICATION</scope>
</reference>
<dbReference type="GeneTree" id="ENSGT01110000271706"/>